<evidence type="ECO:0000313" key="4">
    <source>
        <dbReference type="Proteomes" id="UP000502756"/>
    </source>
</evidence>
<feature type="transmembrane region" description="Helical" evidence="1">
    <location>
        <begin position="28"/>
        <end position="46"/>
    </location>
</feature>
<evidence type="ECO:0000259" key="2">
    <source>
        <dbReference type="Pfam" id="PF03779"/>
    </source>
</evidence>
<feature type="transmembrane region" description="Helical" evidence="1">
    <location>
        <begin position="53"/>
        <end position="71"/>
    </location>
</feature>
<sequence>MWPRLVNLCIGLWLTVSPAVLQMPERLAAHQYILGPVIASVALIAISESMRNLRYVNTLLGIWLLIAPWVLPGADALVIITEMMAGLLLTGLSLIKGTMNDRFGGGWRSLLADSPAHVEAAKPAP</sequence>
<accession>A0A6M5YD66</accession>
<gene>
    <name evidence="3" type="ORF">HNV11_18375</name>
</gene>
<keyword evidence="4" id="KW-1185">Reference proteome</keyword>
<feature type="domain" description="SPW repeat-containing integral membrane" evidence="2">
    <location>
        <begin position="2"/>
        <end position="94"/>
    </location>
</feature>
<reference evidence="3 4" key="1">
    <citation type="submission" date="2020-05" db="EMBL/GenBank/DDBJ databases">
        <title>Genome sequencing of Spirosoma sp. TS118.</title>
        <authorList>
            <person name="Lee J.-H."/>
            <person name="Jeong S."/>
            <person name="Zhao L."/>
            <person name="Jung J.-H."/>
            <person name="Kim M.-K."/>
            <person name="Lim S."/>
        </authorList>
    </citation>
    <scope>NUCLEOTIDE SEQUENCE [LARGE SCALE GENOMIC DNA]</scope>
    <source>
        <strain evidence="3 4">TS118</strain>
    </source>
</reference>
<feature type="transmembrane region" description="Helical" evidence="1">
    <location>
        <begin position="77"/>
        <end position="95"/>
    </location>
</feature>
<dbReference type="InterPro" id="IPR005530">
    <property type="entry name" value="SPW"/>
</dbReference>
<evidence type="ECO:0000313" key="3">
    <source>
        <dbReference type="EMBL" id="QJW91201.1"/>
    </source>
</evidence>
<organism evidence="3 4">
    <name type="scientific">Spirosoma taeanense</name>
    <dbReference type="NCBI Taxonomy" id="2735870"/>
    <lineage>
        <taxon>Bacteria</taxon>
        <taxon>Pseudomonadati</taxon>
        <taxon>Bacteroidota</taxon>
        <taxon>Cytophagia</taxon>
        <taxon>Cytophagales</taxon>
        <taxon>Cytophagaceae</taxon>
        <taxon>Spirosoma</taxon>
    </lineage>
</organism>
<proteinExistence type="predicted"/>
<keyword evidence="1" id="KW-0812">Transmembrane</keyword>
<dbReference type="Proteomes" id="UP000502756">
    <property type="component" value="Chromosome"/>
</dbReference>
<dbReference type="EMBL" id="CP053435">
    <property type="protein sequence ID" value="QJW91201.1"/>
    <property type="molecule type" value="Genomic_DNA"/>
</dbReference>
<evidence type="ECO:0000256" key="1">
    <source>
        <dbReference type="SAM" id="Phobius"/>
    </source>
</evidence>
<dbReference type="Pfam" id="PF03779">
    <property type="entry name" value="SPW"/>
    <property type="match status" value="1"/>
</dbReference>
<dbReference type="RefSeq" id="WP_171741048.1">
    <property type="nucleotide sequence ID" value="NZ_CP053435.1"/>
</dbReference>
<keyword evidence="1" id="KW-1133">Transmembrane helix</keyword>
<dbReference type="KEGG" id="stae:HNV11_18375"/>
<dbReference type="AlphaFoldDB" id="A0A6M5YD66"/>
<keyword evidence="1" id="KW-0472">Membrane</keyword>
<name>A0A6M5YD66_9BACT</name>
<protein>
    <submittedName>
        <fullName evidence="3">Vitamin K epoxide reductase</fullName>
    </submittedName>
</protein>